<dbReference type="OrthoDB" id="2596766at2759"/>
<feature type="domain" description="Retrovirus-related Pol polyprotein from transposon TNT 1-94-like beta-barrel" evidence="1">
    <location>
        <begin position="264"/>
        <end position="340"/>
    </location>
</feature>
<evidence type="ECO:0000313" key="2">
    <source>
        <dbReference type="EMBL" id="KNZ55343.1"/>
    </source>
</evidence>
<evidence type="ECO:0000259" key="1">
    <source>
        <dbReference type="Pfam" id="PF22936"/>
    </source>
</evidence>
<gene>
    <name evidence="2" type="ORF">VP01_2704g5</name>
</gene>
<sequence>MENVNPTILKTTIEAIPVLTEENFSSWRTRITALFKLGGVKNQMLEGNPALDDDDNTTLCAIILSKLSTATQSNIVNAENEDDAQLLWKAILKRFISSEPSNRARVYNNFSNIVFDSSNIEKFITEVRSAIVKMVDVGINIPEDIITYDLIKRLPNSLDNIKQSITHSRDGEDIKPEKLLDHLEIHLNELKVSAATKGEVVAASMYTSEDHKCLGGRHNPSSKTHPKEKCWAVYPEQRLAFLKKKEEAQVSTYSTFSSLQPSIFILDSGSSSHMISDRQLFLTLDENEGGLINTSSGMSTLQIRGKGTVKLKFRDRTVIFHNVLLVPNITVNVLSLRLLVLDNCNINFYPNHFEILRDNEVFLDGHYQNNIPVLELHPELPQHQTHLSEAELLHKSLGHEQLTSRRKGLAIIHQSFTQIAAPNS</sequence>
<accession>A0A0L6V3K5</accession>
<dbReference type="InterPro" id="IPR054722">
    <property type="entry name" value="PolX-like_BBD"/>
</dbReference>
<dbReference type="AlphaFoldDB" id="A0A0L6V3K5"/>
<dbReference type="VEuPathDB" id="FungiDB:VP01_2704g5"/>
<dbReference type="EMBL" id="LAVV01007618">
    <property type="protein sequence ID" value="KNZ55343.1"/>
    <property type="molecule type" value="Genomic_DNA"/>
</dbReference>
<keyword evidence="3" id="KW-1185">Reference proteome</keyword>
<evidence type="ECO:0000313" key="3">
    <source>
        <dbReference type="Proteomes" id="UP000037035"/>
    </source>
</evidence>
<name>A0A0L6V3K5_9BASI</name>
<organism evidence="2 3">
    <name type="scientific">Puccinia sorghi</name>
    <dbReference type="NCBI Taxonomy" id="27349"/>
    <lineage>
        <taxon>Eukaryota</taxon>
        <taxon>Fungi</taxon>
        <taxon>Dikarya</taxon>
        <taxon>Basidiomycota</taxon>
        <taxon>Pucciniomycotina</taxon>
        <taxon>Pucciniomycetes</taxon>
        <taxon>Pucciniales</taxon>
        <taxon>Pucciniaceae</taxon>
        <taxon>Puccinia</taxon>
    </lineage>
</organism>
<reference evidence="2 3" key="1">
    <citation type="submission" date="2015-08" db="EMBL/GenBank/DDBJ databases">
        <title>Next Generation Sequencing and Analysis of the Genome of Puccinia sorghi L Schw, the Causal Agent of Maize Common Rust.</title>
        <authorList>
            <person name="Rochi L."/>
            <person name="Burguener G."/>
            <person name="Darino M."/>
            <person name="Turjanski A."/>
            <person name="Kreff E."/>
            <person name="Dieguez M.J."/>
            <person name="Sacco F."/>
        </authorList>
    </citation>
    <scope>NUCLEOTIDE SEQUENCE [LARGE SCALE GENOMIC DNA]</scope>
    <source>
        <strain evidence="2 3">RO10H11247</strain>
    </source>
</reference>
<comment type="caution">
    <text evidence="2">The sequence shown here is derived from an EMBL/GenBank/DDBJ whole genome shotgun (WGS) entry which is preliminary data.</text>
</comment>
<dbReference type="Proteomes" id="UP000037035">
    <property type="component" value="Unassembled WGS sequence"/>
</dbReference>
<protein>
    <recommendedName>
        <fullName evidence="1">Retrovirus-related Pol polyprotein from transposon TNT 1-94-like beta-barrel domain-containing protein</fullName>
    </recommendedName>
</protein>
<dbReference type="Pfam" id="PF14223">
    <property type="entry name" value="Retrotran_gag_2"/>
    <property type="match status" value="1"/>
</dbReference>
<proteinExistence type="predicted"/>
<dbReference type="Pfam" id="PF22936">
    <property type="entry name" value="Pol_BBD"/>
    <property type="match status" value="1"/>
</dbReference>